<dbReference type="InterPro" id="IPR040976">
    <property type="entry name" value="Pkinase_fungal"/>
</dbReference>
<protein>
    <recommendedName>
        <fullName evidence="1">Fungal-type protein kinase domain-containing protein</fullName>
    </recommendedName>
</protein>
<dbReference type="Pfam" id="PF17667">
    <property type="entry name" value="Pkinase_fungal"/>
    <property type="match status" value="1"/>
</dbReference>
<gene>
    <name evidence="2" type="ORF">CFAM422_001101</name>
</gene>
<dbReference type="Proteomes" id="UP000801864">
    <property type="component" value="Unassembled WGS sequence"/>
</dbReference>
<organism evidence="2 3">
    <name type="scientific">Trichoderma lentiforme</name>
    <dbReference type="NCBI Taxonomy" id="1567552"/>
    <lineage>
        <taxon>Eukaryota</taxon>
        <taxon>Fungi</taxon>
        <taxon>Dikarya</taxon>
        <taxon>Ascomycota</taxon>
        <taxon>Pezizomycotina</taxon>
        <taxon>Sordariomycetes</taxon>
        <taxon>Hypocreomycetidae</taxon>
        <taxon>Hypocreales</taxon>
        <taxon>Hypocreaceae</taxon>
        <taxon>Trichoderma</taxon>
    </lineage>
</organism>
<dbReference type="AlphaFoldDB" id="A0A9P5CI48"/>
<name>A0A9P5CI48_9HYPO</name>
<keyword evidence="3" id="KW-1185">Reference proteome</keyword>
<evidence type="ECO:0000313" key="2">
    <source>
        <dbReference type="EMBL" id="KAF3076559.1"/>
    </source>
</evidence>
<sequence length="150" mass="17233">MGTTANRMMDIGYVGYVDSDEVLDLKHHWSYVMMVGELKDSPKTDNRSGSWIHVARSAREVLAAQDDRWFVLGFTLCGSLMRLWSFDRLGGNASERFDVNRSPLEFITVVLGFLMMNIEQLGYDPLIVKYGTQRYIEGHRDGQIERFISD</sequence>
<dbReference type="PANTHER" id="PTHR38248:SF2">
    <property type="entry name" value="FUNK1 11"/>
    <property type="match status" value="1"/>
</dbReference>
<reference evidence="2 3" key="1">
    <citation type="submission" date="2018-06" db="EMBL/GenBank/DDBJ databases">
        <title>Genome analysis of cellulolytic fungus Trichoderma lentiforme CFAM-422.</title>
        <authorList>
            <person name="Steindorff A.S."/>
            <person name="Formighieri E.F."/>
            <person name="Midorikawa G.E.O."/>
            <person name="Tamietti M.S."/>
            <person name="Ramos E.Z."/>
            <person name="Silva A.S."/>
            <person name="Bon E.P.S."/>
            <person name="Mendes T.D."/>
            <person name="Damaso M.C.T."/>
            <person name="Favaro L.C.L."/>
        </authorList>
    </citation>
    <scope>NUCLEOTIDE SEQUENCE [LARGE SCALE GENOMIC DNA]</scope>
    <source>
        <strain evidence="2 3">CFAM-422</strain>
    </source>
</reference>
<feature type="domain" description="Fungal-type protein kinase" evidence="1">
    <location>
        <begin position="9"/>
        <end position="143"/>
    </location>
</feature>
<proteinExistence type="predicted"/>
<dbReference type="EMBL" id="QLNT01000002">
    <property type="protein sequence ID" value="KAF3076559.1"/>
    <property type="molecule type" value="Genomic_DNA"/>
</dbReference>
<evidence type="ECO:0000259" key="1">
    <source>
        <dbReference type="Pfam" id="PF17667"/>
    </source>
</evidence>
<accession>A0A9P5CI48</accession>
<dbReference type="PANTHER" id="PTHR38248">
    <property type="entry name" value="FUNK1 6"/>
    <property type="match status" value="1"/>
</dbReference>
<evidence type="ECO:0000313" key="3">
    <source>
        <dbReference type="Proteomes" id="UP000801864"/>
    </source>
</evidence>
<comment type="caution">
    <text evidence="2">The sequence shown here is derived from an EMBL/GenBank/DDBJ whole genome shotgun (WGS) entry which is preliminary data.</text>
</comment>